<organism evidence="2 3">
    <name type="scientific">Pseudobacteriovorax antillogorgiicola</name>
    <dbReference type="NCBI Taxonomy" id="1513793"/>
    <lineage>
        <taxon>Bacteria</taxon>
        <taxon>Pseudomonadati</taxon>
        <taxon>Bdellovibrionota</taxon>
        <taxon>Oligoflexia</taxon>
        <taxon>Oligoflexales</taxon>
        <taxon>Pseudobacteriovoracaceae</taxon>
        <taxon>Pseudobacteriovorax</taxon>
    </lineage>
</organism>
<dbReference type="EMBL" id="FWZT01000002">
    <property type="protein sequence ID" value="SME95738.1"/>
    <property type="molecule type" value="Genomic_DNA"/>
</dbReference>
<sequence>MKNLRTTLGASLATALVMSTPSLAADYSNPSSTVEKAEHMTRTAIYDVFDKQTVVLSFTDSQYRLGEDAVEKLRAQLEATRGEKVIKRIHIATWADSNVPLFNESSSFSDDRLDRLEDLADNRADAVENEITAIGGEFDISVYNMAERPNWFNRTLETDDAVVKAAMSDRSQMDQLFKDDETYRLASLGKIFSEKGNKGHAVVVLETSDAKISH</sequence>
<evidence type="ECO:0000256" key="1">
    <source>
        <dbReference type="SAM" id="SignalP"/>
    </source>
</evidence>
<keyword evidence="3" id="KW-1185">Reference proteome</keyword>
<reference evidence="3" key="1">
    <citation type="submission" date="2017-04" db="EMBL/GenBank/DDBJ databases">
        <authorList>
            <person name="Varghese N."/>
            <person name="Submissions S."/>
        </authorList>
    </citation>
    <scope>NUCLEOTIDE SEQUENCE [LARGE SCALE GENOMIC DNA]</scope>
    <source>
        <strain evidence="3">RKEM611</strain>
    </source>
</reference>
<feature type="chain" id="PRO_5012147643" evidence="1">
    <location>
        <begin position="25"/>
        <end position="214"/>
    </location>
</feature>
<gene>
    <name evidence="2" type="ORF">SAMN06296036_102234</name>
</gene>
<protein>
    <submittedName>
        <fullName evidence="2">Uncharacterized protein</fullName>
    </submittedName>
</protein>
<dbReference type="Proteomes" id="UP000192907">
    <property type="component" value="Unassembled WGS sequence"/>
</dbReference>
<evidence type="ECO:0000313" key="2">
    <source>
        <dbReference type="EMBL" id="SME95738.1"/>
    </source>
</evidence>
<accession>A0A1Y6B6V9</accession>
<dbReference type="RefSeq" id="WP_132315300.1">
    <property type="nucleotide sequence ID" value="NZ_FWZT01000002.1"/>
</dbReference>
<dbReference type="AlphaFoldDB" id="A0A1Y6B6V9"/>
<dbReference type="OrthoDB" id="5293081at2"/>
<evidence type="ECO:0000313" key="3">
    <source>
        <dbReference type="Proteomes" id="UP000192907"/>
    </source>
</evidence>
<feature type="signal peptide" evidence="1">
    <location>
        <begin position="1"/>
        <end position="24"/>
    </location>
</feature>
<proteinExistence type="predicted"/>
<name>A0A1Y6B6V9_9BACT</name>
<keyword evidence="1" id="KW-0732">Signal</keyword>
<dbReference type="STRING" id="1513793.SAMN06296036_102234"/>